<dbReference type="EMBL" id="KV423973">
    <property type="protein sequence ID" value="KZT56758.1"/>
    <property type="molecule type" value="Genomic_DNA"/>
</dbReference>
<feature type="compositionally biased region" description="Low complexity" evidence="13">
    <location>
        <begin position="1402"/>
        <end position="1419"/>
    </location>
</feature>
<evidence type="ECO:0000256" key="1">
    <source>
        <dbReference type="ARBA" id="ARBA00004406"/>
    </source>
</evidence>
<dbReference type="OrthoDB" id="18982at2759"/>
<evidence type="ECO:0000313" key="15">
    <source>
        <dbReference type="Proteomes" id="UP000076842"/>
    </source>
</evidence>
<dbReference type="GO" id="GO:0061723">
    <property type="term" value="P:glycophagy"/>
    <property type="evidence" value="ECO:0007669"/>
    <property type="project" value="TreeGrafter"/>
</dbReference>
<dbReference type="FunCoup" id="A0A165FHK4">
    <property type="interactions" value="164"/>
</dbReference>
<keyword evidence="9" id="KW-0472">Membrane</keyword>
<dbReference type="PANTHER" id="PTHR13190">
    <property type="entry name" value="AUTOPHAGY-RELATED 2, ISOFORM A"/>
    <property type="match status" value="1"/>
</dbReference>
<evidence type="ECO:0000313" key="14">
    <source>
        <dbReference type="EMBL" id="KZT56758.1"/>
    </source>
</evidence>
<evidence type="ECO:0000256" key="10">
    <source>
        <dbReference type="ARBA" id="ARBA00024479"/>
    </source>
</evidence>
<evidence type="ECO:0000256" key="4">
    <source>
        <dbReference type="ARBA" id="ARBA00018070"/>
    </source>
</evidence>
<proteinExistence type="inferred from homology"/>
<protein>
    <recommendedName>
        <fullName evidence="4">Autophagy-related protein 2</fullName>
    </recommendedName>
</protein>
<sequence length="1852" mass="200068">MSSSVWNWLSYIPSIRLPSLYVPAQIQNRLLSFAIRRSIGHLLKRGGVEIDKLDTQVGRGWVEVKDVELEEEAINALLPGLPLRLTSSHLASLSFSLPGLLTAPISLTLSGLTLSFTLSPVSPSDKAHQPDLAQSVTGFMGEAMAADEEGQALRRDLEASIIDPSAPAPDRPAHTPGTSPVRTEPPGSLHPFLAHDEPFDPSASYISPSSDVPEESNEPPAISILTSVVSRLVARFSTKLADVTVRILDPHAGKEWVLTLGEAGYEGVERDTEGEAGGRAYVRDVRVFAQPVSEVEDEKSDDTPLASSVDLGESESMYASTGESMYASALDSLPGASSVIASAALSPPEKQAPAPLPVLYMRSLEAQLSTSLLPAMTVVARQTRVSIELPELRALVTPQTVQLALSTLAQVSAPSTSAPAALPTSQPAAAPSLQAHLTLATCSVFVIPSPGDSPLDSFYAPAFEPRVPYLLANATFLDTRFSTSTPAAIALTTSPPTAQMSSPPSASHARRTSYSSARARSLRARQPKRSVDLAIGNLTLGWRASSSSSAEDESYDLLSFPEALADPYPSGKALFPSFVPSAWAPAPARTSDAPVISIRHEFAVSAEGAGDAVADTTTVDIVPLEVHVDLGLAEKFVPFSDVLNAEVSTAPDAAARGAGKRASKPVTSPNAVRDLLDDLEAERQPDGPPPTLLLNLAFVRVMLRPPPIPPATELRSGTMIVDVHSLRFVTGEAEATREAVRWHGKRIERKLMGDVECKRLMVAFVGTTDSTATAFVSLTPLLPVSISPLDDAAPLLPRISVYTSSTAISVPSAALEIEANIPQIQVQLNKKTLDSLQLYIDDLSHAAAKLATLVPTSNAPTAPAVEKSGGMAVKLLVSEVSVKLQIPREYGEIRPLELTLSDVDVIAELKSSEKHEMVLSVSAVDVGIIETTSKGPLTLLCQTTARSLTTASRPTLHVQLVSATNVETGLKQNTIKVTGYGFTLSIPPDLAFGHHLGLFFQAPAGAFEDAVPTEKAFVAAQFLSASIRVLAPNYAGSVVLSMGDLNLSTAIVANSPGSSADISARGLSLLLVDDPKAAKDGLRRREHRTPPQPGLDFWKREGYAVLMEVGELETTVQSGNADARPQTEVTIVRLIVGIHACADTFGALGDFITDMSNLGKKEPPSPRIYPNTVRAQEPRRQQSKGLLSSIEEDAFRQVPELGSIPDMIKDDLPNNEDYLGAAFPPRKGFKVPDPFAGEDDDFDEIESPEETSSNARILDPEIISQIDGETIRMVHPDALLTVENYFNETMAAELLKPSPELADSRFRLRIRDCDLTFNMHDGYDWVQTRKVIEDEVKAVRRRLAKIRQLLATGQTPDESMEEASATLFNSVYIGLPPEADDLDAEALMAAIDQELNDDDETASQASSSWSSFPKGSSPRLRPRSSRAKGRRLTRSHGARIQFCASGLAMEFDQMGSRDALASRMLMTARNFEILDHIKTSTWKKFLTDMHTDLRGNVREAGADMVRVELRSVRPKPDEPTEEARLKAKLLPLKLNIDQDALDFIKHFFMFQKAGGSVASNEAPAEEAFIQHVEVFPVDIKLDYKPKRVDYRALREGNTIELMNFFHWDGAEITLRHIQLSGVTGWANVGELLNDMWTPDVKAHQLADVLSGIAPIRSVVNVGSGMADLVLLPIGQYRKDQRLVRGMQKGAAAFMKSTAMEALKVGAQLATGTQVILEQAEHALGGNFSHTVTAETVDDWSDDESGDDNNDRPELISKYADQPMDFREGVQAAYKSLSKNVHSAAQTILAVPMEVYERPNGQGPVRTVVRAVPIAVLKPMIGATEAVSKTLLGIRNSMDPSMRLEHEGKYKRR</sequence>
<feature type="region of interest" description="Disordered" evidence="13">
    <location>
        <begin position="1396"/>
        <end position="1433"/>
    </location>
</feature>
<evidence type="ECO:0000256" key="3">
    <source>
        <dbReference type="ARBA" id="ARBA00009714"/>
    </source>
</evidence>
<feature type="region of interest" description="Disordered" evidence="13">
    <location>
        <begin position="492"/>
        <end position="525"/>
    </location>
</feature>
<comment type="catalytic activity">
    <reaction evidence="10">
        <text>a 1,2-diacyl-sn-glycero-3-phospho-L-serine(in) = a 1,2-diacyl-sn-glycero-3-phospho-L-serine(out)</text>
        <dbReference type="Rhea" id="RHEA:38663"/>
        <dbReference type="ChEBI" id="CHEBI:57262"/>
    </reaction>
</comment>
<dbReference type="GO" id="GO:0000045">
    <property type="term" value="P:autophagosome assembly"/>
    <property type="evidence" value="ECO:0007669"/>
    <property type="project" value="TreeGrafter"/>
</dbReference>
<dbReference type="GO" id="GO:0061908">
    <property type="term" value="C:phagophore"/>
    <property type="evidence" value="ECO:0007669"/>
    <property type="project" value="TreeGrafter"/>
</dbReference>
<gene>
    <name evidence="14" type="ORF">CALCODRAFT_517970</name>
</gene>
<evidence type="ECO:0000256" key="7">
    <source>
        <dbReference type="ARBA" id="ARBA00023006"/>
    </source>
</evidence>
<dbReference type="GO" id="GO:0032266">
    <property type="term" value="F:phosphatidylinositol-3-phosphate binding"/>
    <property type="evidence" value="ECO:0007669"/>
    <property type="project" value="TreeGrafter"/>
</dbReference>
<dbReference type="Pfam" id="PF13329">
    <property type="entry name" value="ATG2_CAD"/>
    <property type="match status" value="1"/>
</dbReference>
<dbReference type="GO" id="GO:0061709">
    <property type="term" value="P:reticulophagy"/>
    <property type="evidence" value="ECO:0007669"/>
    <property type="project" value="TreeGrafter"/>
</dbReference>
<organism evidence="14 15">
    <name type="scientific">Calocera cornea HHB12733</name>
    <dbReference type="NCBI Taxonomy" id="1353952"/>
    <lineage>
        <taxon>Eukaryota</taxon>
        <taxon>Fungi</taxon>
        <taxon>Dikarya</taxon>
        <taxon>Basidiomycota</taxon>
        <taxon>Agaricomycotina</taxon>
        <taxon>Dacrymycetes</taxon>
        <taxon>Dacrymycetales</taxon>
        <taxon>Dacrymycetaceae</taxon>
        <taxon>Calocera</taxon>
    </lineage>
</organism>
<comment type="similarity">
    <text evidence="3">Belongs to the ATG2 family.</text>
</comment>
<comment type="catalytic activity">
    <reaction evidence="12">
        <text>a 1,2-diacyl-sn-glycero-3-phosphocholine(in) = a 1,2-diacyl-sn-glycero-3-phosphocholine(out)</text>
        <dbReference type="Rhea" id="RHEA:38571"/>
        <dbReference type="ChEBI" id="CHEBI:57643"/>
    </reaction>
</comment>
<dbReference type="Proteomes" id="UP000076842">
    <property type="component" value="Unassembled WGS sequence"/>
</dbReference>
<dbReference type="STRING" id="1353952.A0A165FHK4"/>
<evidence type="ECO:0000256" key="2">
    <source>
        <dbReference type="ARBA" id="ARBA00004623"/>
    </source>
</evidence>
<dbReference type="GO" id="GO:0005789">
    <property type="term" value="C:endoplasmic reticulum membrane"/>
    <property type="evidence" value="ECO:0007669"/>
    <property type="project" value="UniProtKB-SubCell"/>
</dbReference>
<evidence type="ECO:0000256" key="13">
    <source>
        <dbReference type="SAM" id="MobiDB-lite"/>
    </source>
</evidence>
<evidence type="ECO:0000256" key="9">
    <source>
        <dbReference type="ARBA" id="ARBA00023136"/>
    </source>
</evidence>
<dbReference type="InterPro" id="IPR026849">
    <property type="entry name" value="ATG2"/>
</dbReference>
<evidence type="ECO:0000256" key="11">
    <source>
        <dbReference type="ARBA" id="ARBA00024615"/>
    </source>
</evidence>
<dbReference type="PANTHER" id="PTHR13190:SF1">
    <property type="entry name" value="AUTOPHAGY-RELATED 2, ISOFORM A"/>
    <property type="match status" value="1"/>
</dbReference>
<accession>A0A165FHK4</accession>
<keyword evidence="8" id="KW-0445">Lipid transport</keyword>
<feature type="compositionally biased region" description="Polar residues" evidence="13">
    <location>
        <begin position="492"/>
        <end position="504"/>
    </location>
</feature>
<evidence type="ECO:0000256" key="8">
    <source>
        <dbReference type="ARBA" id="ARBA00023055"/>
    </source>
</evidence>
<comment type="catalytic activity">
    <reaction evidence="11">
        <text>a 1,2-diacyl-sn-glycero-3-phosphoethanolamine(in) = a 1,2-diacyl-sn-glycero-3-phosphoethanolamine(out)</text>
        <dbReference type="Rhea" id="RHEA:38895"/>
        <dbReference type="ChEBI" id="CHEBI:64612"/>
    </reaction>
</comment>
<dbReference type="GO" id="GO:0006869">
    <property type="term" value="P:lipid transport"/>
    <property type="evidence" value="ECO:0007669"/>
    <property type="project" value="UniProtKB-KW"/>
</dbReference>
<feature type="region of interest" description="Disordered" evidence="13">
    <location>
        <begin position="162"/>
        <end position="195"/>
    </location>
</feature>
<reference evidence="14 15" key="1">
    <citation type="journal article" date="2016" name="Mol. Biol. Evol.">
        <title>Comparative Genomics of Early-Diverging Mushroom-Forming Fungi Provides Insights into the Origins of Lignocellulose Decay Capabilities.</title>
        <authorList>
            <person name="Nagy L.G."/>
            <person name="Riley R."/>
            <person name="Tritt A."/>
            <person name="Adam C."/>
            <person name="Daum C."/>
            <person name="Floudas D."/>
            <person name="Sun H."/>
            <person name="Yadav J.S."/>
            <person name="Pangilinan J."/>
            <person name="Larsson K.H."/>
            <person name="Matsuura K."/>
            <person name="Barry K."/>
            <person name="Labutti K."/>
            <person name="Kuo R."/>
            <person name="Ohm R.A."/>
            <person name="Bhattacharya S.S."/>
            <person name="Shirouzu T."/>
            <person name="Yoshinaga Y."/>
            <person name="Martin F.M."/>
            <person name="Grigoriev I.V."/>
            <person name="Hibbett D.S."/>
        </authorList>
    </citation>
    <scope>NUCLEOTIDE SEQUENCE [LARGE SCALE GENOMIC DNA]</scope>
    <source>
        <strain evidence="14 15">HHB12733</strain>
    </source>
</reference>
<dbReference type="GO" id="GO:0034727">
    <property type="term" value="P:piecemeal microautophagy of the nucleus"/>
    <property type="evidence" value="ECO:0007669"/>
    <property type="project" value="TreeGrafter"/>
</dbReference>
<feature type="compositionally biased region" description="Basic residues" evidence="13">
    <location>
        <begin position="1420"/>
        <end position="1433"/>
    </location>
</feature>
<dbReference type="GO" id="GO:0043495">
    <property type="term" value="F:protein-membrane adaptor activity"/>
    <property type="evidence" value="ECO:0007669"/>
    <property type="project" value="TreeGrafter"/>
</dbReference>
<dbReference type="GO" id="GO:0000422">
    <property type="term" value="P:autophagy of mitochondrion"/>
    <property type="evidence" value="ECO:0007669"/>
    <property type="project" value="TreeGrafter"/>
</dbReference>
<dbReference type="InParanoid" id="A0A165FHK4"/>
<keyword evidence="6" id="KW-0256">Endoplasmic reticulum</keyword>
<keyword evidence="7" id="KW-0072">Autophagy</keyword>
<evidence type="ECO:0000256" key="5">
    <source>
        <dbReference type="ARBA" id="ARBA00022448"/>
    </source>
</evidence>
<keyword evidence="15" id="KW-1185">Reference proteome</keyword>
<keyword evidence="5" id="KW-0813">Transport</keyword>
<evidence type="ECO:0000256" key="6">
    <source>
        <dbReference type="ARBA" id="ARBA00022824"/>
    </source>
</evidence>
<name>A0A165FHK4_9BASI</name>
<feature type="region of interest" description="Disordered" evidence="13">
    <location>
        <begin position="1158"/>
        <end position="1184"/>
    </location>
</feature>
<comment type="subcellular location">
    <subcellularLocation>
        <location evidence="1">Endoplasmic reticulum membrane</location>
        <topology evidence="1">Peripheral membrane protein</topology>
    </subcellularLocation>
    <subcellularLocation>
        <location evidence="2">Preautophagosomal structure membrane</location>
        <topology evidence="2">Peripheral membrane protein</topology>
    </subcellularLocation>
</comment>
<evidence type="ECO:0000256" key="12">
    <source>
        <dbReference type="ARBA" id="ARBA00024631"/>
    </source>
</evidence>
<dbReference type="GO" id="GO:0034045">
    <property type="term" value="C:phagophore assembly site membrane"/>
    <property type="evidence" value="ECO:0007669"/>
    <property type="project" value="UniProtKB-SubCell"/>
</dbReference>